<keyword evidence="4" id="KW-1185">Reference proteome</keyword>
<evidence type="ECO:0000313" key="4">
    <source>
        <dbReference type="Proteomes" id="UP000297229"/>
    </source>
</evidence>
<proteinExistence type="predicted"/>
<feature type="compositionally biased region" description="Basic residues" evidence="1">
    <location>
        <begin position="38"/>
        <end position="54"/>
    </location>
</feature>
<reference evidence="3 4" key="1">
    <citation type="submission" date="2017-12" db="EMBL/GenBank/DDBJ databases">
        <title>Comparative genomics of Botrytis spp.</title>
        <authorList>
            <person name="Valero-Jimenez C.A."/>
            <person name="Tapia P."/>
            <person name="Veloso J."/>
            <person name="Silva-Moreno E."/>
            <person name="Staats M."/>
            <person name="Valdes J.H."/>
            <person name="Van Kan J.A.L."/>
        </authorList>
    </citation>
    <scope>NUCLEOTIDE SEQUENCE [LARGE SCALE GENOMIC DNA]</scope>
    <source>
        <strain evidence="3 4">Be9601</strain>
    </source>
</reference>
<evidence type="ECO:0000259" key="2">
    <source>
        <dbReference type="PROSITE" id="PS00036"/>
    </source>
</evidence>
<dbReference type="InterPro" id="IPR004827">
    <property type="entry name" value="bZIP"/>
</dbReference>
<accession>A0A4Z1JUX9</accession>
<sequence>MSNPIQHNEMWPVPNSGPTPTPSSENEEDWTQITEPRMRKRVQNRLSQRKHRQKSRADFNATQHENFWKQQAPLERLSPPGLGPLTNNSTPPQFNYNISSPSSYRPPSSREPCWDDTIQVDSIPQEIFDASYDDFDTSFPHATSILEAGNCVPYTNNSGSRAIDPLVDLVSQQQPLPEIKHCISRYTTPHDWELADLNNIYSTNAANAPIYRITASSTPPEPDLQSPSWQLDDIPEAQNSIILPPQLPKKNELEHSACSLCGCHKITPLDKTHSSITAGNKVQLRPTILQHSGSELPSSSSLVHSHALSSTLASSSGTIDTLLTDGLPLDLAGYSLVLVKKPHSTY</sequence>
<dbReference type="GO" id="GO:0003700">
    <property type="term" value="F:DNA-binding transcription factor activity"/>
    <property type="evidence" value="ECO:0007669"/>
    <property type="project" value="InterPro"/>
</dbReference>
<dbReference type="CDD" id="cd14688">
    <property type="entry name" value="bZIP_YAP"/>
    <property type="match status" value="1"/>
</dbReference>
<feature type="compositionally biased region" description="Polar residues" evidence="1">
    <location>
        <begin position="60"/>
        <end position="69"/>
    </location>
</feature>
<organism evidence="3 4">
    <name type="scientific">Botrytis elliptica</name>
    <dbReference type="NCBI Taxonomy" id="278938"/>
    <lineage>
        <taxon>Eukaryota</taxon>
        <taxon>Fungi</taxon>
        <taxon>Dikarya</taxon>
        <taxon>Ascomycota</taxon>
        <taxon>Pezizomycotina</taxon>
        <taxon>Leotiomycetes</taxon>
        <taxon>Helotiales</taxon>
        <taxon>Sclerotiniaceae</taxon>
        <taxon>Botrytis</taxon>
    </lineage>
</organism>
<dbReference type="EMBL" id="PQXM01000108">
    <property type="protein sequence ID" value="TGO77408.1"/>
    <property type="molecule type" value="Genomic_DNA"/>
</dbReference>
<comment type="caution">
    <text evidence="3">The sequence shown here is derived from an EMBL/GenBank/DDBJ whole genome shotgun (WGS) entry which is preliminary data.</text>
</comment>
<feature type="domain" description="BZIP" evidence="2">
    <location>
        <begin position="39"/>
        <end position="54"/>
    </location>
</feature>
<dbReference type="Proteomes" id="UP000297229">
    <property type="component" value="Unassembled WGS sequence"/>
</dbReference>
<gene>
    <name evidence="3" type="ORF">BELL_0109g00100</name>
</gene>
<dbReference type="AlphaFoldDB" id="A0A4Z1JUX9"/>
<feature type="region of interest" description="Disordered" evidence="1">
    <location>
        <begin position="1"/>
        <end position="111"/>
    </location>
</feature>
<feature type="compositionally biased region" description="Low complexity" evidence="1">
    <location>
        <begin position="99"/>
        <end position="111"/>
    </location>
</feature>
<evidence type="ECO:0000313" key="3">
    <source>
        <dbReference type="EMBL" id="TGO77408.1"/>
    </source>
</evidence>
<protein>
    <recommendedName>
        <fullName evidence="2">BZIP domain-containing protein</fullName>
    </recommendedName>
</protein>
<feature type="compositionally biased region" description="Polar residues" evidence="1">
    <location>
        <begin position="85"/>
        <end position="98"/>
    </location>
</feature>
<dbReference type="PROSITE" id="PS00036">
    <property type="entry name" value="BZIP_BASIC"/>
    <property type="match status" value="1"/>
</dbReference>
<evidence type="ECO:0000256" key="1">
    <source>
        <dbReference type="SAM" id="MobiDB-lite"/>
    </source>
</evidence>
<name>A0A4Z1JUX9_9HELO</name>